<dbReference type="Proteomes" id="UP000241085">
    <property type="component" value="Unassembled WGS sequence"/>
</dbReference>
<gene>
    <name evidence="2" type="ORF">C1I63_16375</name>
</gene>
<dbReference type="RefSeq" id="WP_107575455.1">
    <property type="nucleotide sequence ID" value="NZ_PZPL01000001.1"/>
</dbReference>
<feature type="region of interest" description="Disordered" evidence="1">
    <location>
        <begin position="1"/>
        <end position="89"/>
    </location>
</feature>
<protein>
    <submittedName>
        <fullName evidence="2">Uncharacterized protein</fullName>
    </submittedName>
</protein>
<name>A0A2T4UXJ2_9MICO</name>
<evidence type="ECO:0000313" key="2">
    <source>
        <dbReference type="EMBL" id="PTL74254.1"/>
    </source>
</evidence>
<reference evidence="2 3" key="1">
    <citation type="submission" date="2018-03" db="EMBL/GenBank/DDBJ databases">
        <title>Bacteriophage NCPPB3778 and a type I-E CRISPR drive the evolution of the US Biological Select Agent, Rathayibacter toxicus.</title>
        <authorList>
            <person name="Davis E.W.II."/>
            <person name="Tabima J.F."/>
            <person name="Weisberg A.J."/>
            <person name="Dantas Lopes L."/>
            <person name="Wiseman M.S."/>
            <person name="Wiseman M.S."/>
            <person name="Pupko T."/>
            <person name="Belcher M.S."/>
            <person name="Sechler A.J."/>
            <person name="Tancos M.A."/>
            <person name="Schroeder B.K."/>
            <person name="Murray T.D."/>
            <person name="Luster D.G."/>
            <person name="Schneider W.L."/>
            <person name="Rogers E."/>
            <person name="Andreote F.D."/>
            <person name="Grunwald N.J."/>
            <person name="Putnam M.L."/>
            <person name="Chang J.H."/>
        </authorList>
    </citation>
    <scope>NUCLEOTIDE SEQUENCE [LARGE SCALE GENOMIC DNA]</scope>
    <source>
        <strain evidence="2 3">DSM 15933</strain>
    </source>
</reference>
<dbReference type="AlphaFoldDB" id="A0A2T4UXJ2"/>
<comment type="caution">
    <text evidence="2">The sequence shown here is derived from an EMBL/GenBank/DDBJ whole genome shotgun (WGS) entry which is preliminary data.</text>
</comment>
<evidence type="ECO:0000256" key="1">
    <source>
        <dbReference type="SAM" id="MobiDB-lite"/>
    </source>
</evidence>
<evidence type="ECO:0000313" key="3">
    <source>
        <dbReference type="Proteomes" id="UP000241085"/>
    </source>
</evidence>
<keyword evidence="3" id="KW-1185">Reference proteome</keyword>
<feature type="compositionally biased region" description="Basic and acidic residues" evidence="1">
    <location>
        <begin position="30"/>
        <end position="42"/>
    </location>
</feature>
<sequence>MTAAFTSLSPARVILDGMSMAEPFLPSSRPARDAERAERDLDVEAAPETADPEVGLPPAGPFRTPAPGDRLSADELAAEIGDGEPADCD</sequence>
<organism evidence="2 3">
    <name type="scientific">Rathayibacter caricis DSM 15933</name>
    <dbReference type="NCBI Taxonomy" id="1328867"/>
    <lineage>
        <taxon>Bacteria</taxon>
        <taxon>Bacillati</taxon>
        <taxon>Actinomycetota</taxon>
        <taxon>Actinomycetes</taxon>
        <taxon>Micrococcales</taxon>
        <taxon>Microbacteriaceae</taxon>
        <taxon>Rathayibacter</taxon>
    </lineage>
</organism>
<dbReference type="EMBL" id="PZPL01000001">
    <property type="protein sequence ID" value="PTL74254.1"/>
    <property type="molecule type" value="Genomic_DNA"/>
</dbReference>
<proteinExistence type="predicted"/>
<accession>A0A2T4UXJ2</accession>